<evidence type="ECO:0000259" key="2">
    <source>
        <dbReference type="Pfam" id="PF00465"/>
    </source>
</evidence>
<keyword evidence="1" id="KW-0560">Oxidoreductase</keyword>
<dbReference type="Gene3D" id="1.20.1090.10">
    <property type="entry name" value="Dehydroquinate synthase-like - alpha domain"/>
    <property type="match status" value="1"/>
</dbReference>
<keyword evidence="5" id="KW-1185">Reference proteome</keyword>
<dbReference type="SUPFAM" id="SSF56796">
    <property type="entry name" value="Dehydroquinate synthase-like"/>
    <property type="match status" value="1"/>
</dbReference>
<organism evidence="4 5">
    <name type="scientific">Sediminibacterium roseum</name>
    <dbReference type="NCBI Taxonomy" id="1978412"/>
    <lineage>
        <taxon>Bacteria</taxon>
        <taxon>Pseudomonadati</taxon>
        <taxon>Bacteroidota</taxon>
        <taxon>Chitinophagia</taxon>
        <taxon>Chitinophagales</taxon>
        <taxon>Chitinophagaceae</taxon>
        <taxon>Sediminibacterium</taxon>
    </lineage>
</organism>
<reference evidence="4 5" key="1">
    <citation type="submission" date="2020-01" db="EMBL/GenBank/DDBJ databases">
        <title>Genome analysis.</title>
        <authorList>
            <person name="Wu S."/>
            <person name="Wang G."/>
        </authorList>
    </citation>
    <scope>NUCLEOTIDE SEQUENCE [LARGE SCALE GENOMIC DNA]</scope>
    <source>
        <strain evidence="4 5">SYL130</strain>
    </source>
</reference>
<name>A0ABW9ZW02_9BACT</name>
<comment type="caution">
    <text evidence="4">The sequence shown here is derived from an EMBL/GenBank/DDBJ whole genome shotgun (WGS) entry which is preliminary data.</text>
</comment>
<dbReference type="InterPro" id="IPR056798">
    <property type="entry name" value="ADH_Fe_C"/>
</dbReference>
<accession>A0ABW9ZW02</accession>
<evidence type="ECO:0000313" key="4">
    <source>
        <dbReference type="EMBL" id="NCI49056.1"/>
    </source>
</evidence>
<dbReference type="InterPro" id="IPR039697">
    <property type="entry name" value="Alcohol_dehydrogenase_Fe"/>
</dbReference>
<evidence type="ECO:0000313" key="5">
    <source>
        <dbReference type="Proteomes" id="UP000753802"/>
    </source>
</evidence>
<dbReference type="Gene3D" id="3.40.50.1970">
    <property type="match status" value="1"/>
</dbReference>
<dbReference type="PANTHER" id="PTHR11496">
    <property type="entry name" value="ALCOHOL DEHYDROGENASE"/>
    <property type="match status" value="1"/>
</dbReference>
<dbReference type="Pfam" id="PF25137">
    <property type="entry name" value="ADH_Fe_C"/>
    <property type="match status" value="1"/>
</dbReference>
<protein>
    <submittedName>
        <fullName evidence="4">Iron-containing alcohol dehydrogenase</fullName>
    </submittedName>
</protein>
<dbReference type="Pfam" id="PF00465">
    <property type="entry name" value="Fe-ADH"/>
    <property type="match status" value="1"/>
</dbReference>
<gene>
    <name evidence="4" type="ORF">GWC95_03925</name>
</gene>
<dbReference type="EMBL" id="JAACJS010000002">
    <property type="protein sequence ID" value="NCI49056.1"/>
    <property type="molecule type" value="Genomic_DNA"/>
</dbReference>
<dbReference type="Proteomes" id="UP000753802">
    <property type="component" value="Unassembled WGS sequence"/>
</dbReference>
<feature type="domain" description="Fe-containing alcohol dehydrogenase-like C-terminal" evidence="3">
    <location>
        <begin position="192"/>
        <end position="293"/>
    </location>
</feature>
<dbReference type="CDD" id="cd08184">
    <property type="entry name" value="Fe-ADH_KdnB-like"/>
    <property type="match status" value="1"/>
</dbReference>
<dbReference type="PANTHER" id="PTHR11496:SF104">
    <property type="entry name" value="3-DEOXY-ALPHA-D-MANNO-OCTULOSONATE 8-OXIDASE"/>
    <property type="match status" value="1"/>
</dbReference>
<evidence type="ECO:0000259" key="3">
    <source>
        <dbReference type="Pfam" id="PF25137"/>
    </source>
</evidence>
<feature type="domain" description="Alcohol dehydrogenase iron-type/glycerol dehydrogenase GldA" evidence="2">
    <location>
        <begin position="13"/>
        <end position="178"/>
    </location>
</feature>
<evidence type="ECO:0000256" key="1">
    <source>
        <dbReference type="ARBA" id="ARBA00023002"/>
    </source>
</evidence>
<dbReference type="InterPro" id="IPR001670">
    <property type="entry name" value="ADH_Fe/GldA"/>
</dbReference>
<dbReference type="RefSeq" id="WP_161817355.1">
    <property type="nucleotide sequence ID" value="NZ_JAACJS010000002.1"/>
</dbReference>
<sequence length="356" mass="39690">METTFRIFKQVPRLIFGAGSLRRIGELVPPKNEGDYYVYVIDDVLKNGVVEDSLSIDENDLVEWFPATRKEPSTIQVDELRDKVIKEKAGKMPLCIIGIGGGSTMDVGKALSVMLCNEGSSRVYQGWDLVANPGIFKIGVPSIAGSGAEASRTAVLMGADRKFGINSDHSMFNAIIMDSSLIKTVKKDQWFYSGMDCFIHCVESLEGTMINELARGYADKALELCKRVFMGNGDDDMLMTASYMGGVSIVNSEVGVCHALSYGLSIELEYRHGYANCIAFNVLDEYYGKHVASFREMLKRHDIQLSTNVCSNLDDSAMNRMIDMTLRMERPLTNALGENWKAILTRDKIRELYLKM</sequence>
<proteinExistence type="predicted"/>